<dbReference type="EMBL" id="JAMWBK010000006">
    <property type="protein sequence ID" value="KAJ8904140.1"/>
    <property type="molecule type" value="Genomic_DNA"/>
</dbReference>
<keyword evidence="2" id="KW-1185">Reference proteome</keyword>
<evidence type="ECO:0000313" key="1">
    <source>
        <dbReference type="EMBL" id="KAJ8904140.1"/>
    </source>
</evidence>
<comment type="caution">
    <text evidence="1">The sequence shown here is derived from an EMBL/GenBank/DDBJ whole genome shotgun (WGS) entry which is preliminary data.</text>
</comment>
<gene>
    <name evidence="1" type="ORF">NDN08_000667</name>
</gene>
<organism evidence="1 2">
    <name type="scientific">Rhodosorus marinus</name>
    <dbReference type="NCBI Taxonomy" id="101924"/>
    <lineage>
        <taxon>Eukaryota</taxon>
        <taxon>Rhodophyta</taxon>
        <taxon>Stylonematophyceae</taxon>
        <taxon>Stylonematales</taxon>
        <taxon>Stylonemataceae</taxon>
        <taxon>Rhodosorus</taxon>
    </lineage>
</organism>
<evidence type="ECO:0000313" key="2">
    <source>
        <dbReference type="Proteomes" id="UP001157974"/>
    </source>
</evidence>
<dbReference type="Proteomes" id="UP001157974">
    <property type="component" value="Unassembled WGS sequence"/>
</dbReference>
<name>A0AAV8UNM4_9RHOD</name>
<proteinExistence type="predicted"/>
<reference evidence="1 2" key="1">
    <citation type="journal article" date="2023" name="Nat. Commun.">
        <title>Origin of minicircular mitochondrial genomes in red algae.</title>
        <authorList>
            <person name="Lee Y."/>
            <person name="Cho C.H."/>
            <person name="Lee Y.M."/>
            <person name="Park S.I."/>
            <person name="Yang J.H."/>
            <person name="West J.A."/>
            <person name="Bhattacharya D."/>
            <person name="Yoon H.S."/>
        </authorList>
    </citation>
    <scope>NUCLEOTIDE SEQUENCE [LARGE SCALE GENOMIC DNA]</scope>
    <source>
        <strain evidence="1 2">CCMP1338</strain>
        <tissue evidence="1">Whole cell</tissue>
    </source>
</reference>
<sequence>MQHCAPLVGSSSASEDSRPCCDWAMRLVPRGTVFVAKLFASVMKVQKFMSGPYIERRKALLNCTSATLTLQDDLSSALALPVGTLSKLILEQKCRHHNFQSLHLQPTRDKTHFHRLRARRFHDAENETTKPFEELENRSLVRV</sequence>
<dbReference type="AlphaFoldDB" id="A0AAV8UNM4"/>
<accession>A0AAV8UNM4</accession>
<protein>
    <submittedName>
        <fullName evidence="1">Uncharacterized protein</fullName>
    </submittedName>
</protein>